<evidence type="ECO:0000313" key="2">
    <source>
        <dbReference type="Proteomes" id="UP000555564"/>
    </source>
</evidence>
<organism evidence="1 2">
    <name type="scientific">Sphaerisporangium rubeum</name>
    <dbReference type="NCBI Taxonomy" id="321317"/>
    <lineage>
        <taxon>Bacteria</taxon>
        <taxon>Bacillati</taxon>
        <taxon>Actinomycetota</taxon>
        <taxon>Actinomycetes</taxon>
        <taxon>Streptosporangiales</taxon>
        <taxon>Streptosporangiaceae</taxon>
        <taxon>Sphaerisporangium</taxon>
    </lineage>
</organism>
<comment type="caution">
    <text evidence="1">The sequence shown here is derived from an EMBL/GenBank/DDBJ whole genome shotgun (WGS) entry which is preliminary data.</text>
</comment>
<evidence type="ECO:0000313" key="1">
    <source>
        <dbReference type="EMBL" id="MBB6470748.1"/>
    </source>
</evidence>
<dbReference type="Proteomes" id="UP000555564">
    <property type="component" value="Unassembled WGS sequence"/>
</dbReference>
<dbReference type="EMBL" id="JACHIU010000001">
    <property type="protein sequence ID" value="MBB6470748.1"/>
    <property type="molecule type" value="Genomic_DNA"/>
</dbReference>
<accession>A0A7X0M3L4</accession>
<sequence length="386" mass="42477">MTRRDCKQLLFVVHTVTSGQRLRDALRLVESDLRIQVIFTAAPDVFSNGVREFIKSLGVMSLPWEHATRQPFDLAIAASLGGLHEVHAPLIVMPHGAGFNKLPARGNGAAVATDRVPYGLDAQRLVHNGVVLPAAIALQHRSQVERLGRSCPEALPAAEVVGDFAYDRLVMSMQHRALYRQALGVGHDQKVVVVTSTWGPESLFGRRSELYERLMEELPPKEYRVVALFHPNVWFAHGIWQIKAWLAGCMREGLSLVSPDAHWEGPIAAADLVIGDHGSVTLYGAVAGVPIMLAEFSSSEVDPASPAAHLASFAPRVSRRGSLHGQLHRAVADFRPERYRELADGITSAPGRFDRNMRQLMYRLLQLREPPTIPATGPAYPPFLVD</sequence>
<name>A0A7X0M3L4_9ACTN</name>
<reference evidence="1 2" key="1">
    <citation type="submission" date="2020-08" db="EMBL/GenBank/DDBJ databases">
        <title>Sequencing the genomes of 1000 actinobacteria strains.</title>
        <authorList>
            <person name="Klenk H.-P."/>
        </authorList>
    </citation>
    <scope>NUCLEOTIDE SEQUENCE [LARGE SCALE GENOMIC DNA]</scope>
    <source>
        <strain evidence="1 2">DSM 44936</strain>
    </source>
</reference>
<dbReference type="RefSeq" id="WP_343072435.1">
    <property type="nucleotide sequence ID" value="NZ_BAAALO010000006.1"/>
</dbReference>
<proteinExistence type="predicted"/>
<dbReference type="AlphaFoldDB" id="A0A7X0M3L4"/>
<protein>
    <submittedName>
        <fullName evidence="1">Uncharacterized protein</fullName>
    </submittedName>
</protein>
<keyword evidence="2" id="KW-1185">Reference proteome</keyword>
<gene>
    <name evidence="1" type="ORF">BJ992_000179</name>
</gene>
<dbReference type="SUPFAM" id="SSF53756">
    <property type="entry name" value="UDP-Glycosyltransferase/glycogen phosphorylase"/>
    <property type="match status" value="1"/>
</dbReference>